<dbReference type="InterPro" id="IPR006683">
    <property type="entry name" value="Thioestr_dom"/>
</dbReference>
<dbReference type="Gene3D" id="3.10.129.10">
    <property type="entry name" value="Hotdog Thioesterase"/>
    <property type="match status" value="1"/>
</dbReference>
<dbReference type="EMBL" id="QGDT01000001">
    <property type="protein sequence ID" value="PWJ60310.1"/>
    <property type="molecule type" value="Genomic_DNA"/>
</dbReference>
<dbReference type="AlphaFoldDB" id="A0A316AUE3"/>
<name>A0A316AUE3_9BACT</name>
<evidence type="ECO:0000259" key="3">
    <source>
        <dbReference type="Pfam" id="PF03061"/>
    </source>
</evidence>
<dbReference type="PANTHER" id="PTHR21660:SF1">
    <property type="entry name" value="ACYL-COENZYME A THIOESTERASE 13"/>
    <property type="match status" value="1"/>
</dbReference>
<reference evidence="4 5" key="1">
    <citation type="submission" date="2018-03" db="EMBL/GenBank/DDBJ databases">
        <title>Genomic Encyclopedia of Archaeal and Bacterial Type Strains, Phase II (KMG-II): from individual species to whole genera.</title>
        <authorList>
            <person name="Goeker M."/>
        </authorList>
    </citation>
    <scope>NUCLEOTIDE SEQUENCE [LARGE SCALE GENOMIC DNA]</scope>
    <source>
        <strain evidence="4 5">DSM 100346</strain>
    </source>
</reference>
<gene>
    <name evidence="4" type="ORF">CLV98_101491</name>
</gene>
<comment type="caution">
    <text evidence="4">The sequence shown here is derived from an EMBL/GenBank/DDBJ whole genome shotgun (WGS) entry which is preliminary data.</text>
</comment>
<sequence length="165" mass="17941">MSVSQISESSDPLRLQLFQSFIGQSMDQSISPVGSWLNGTLLELDRGAMKVAFVVRRDMTNPMGILHGGIAAAILDDVIGTMVYALGRPFAFTSVNLNCDFLHAARLGESITAHAFVVREGKNIIHVEGEIVSQDNKIIAKCATNMIQTTIKIPELSLPEPEKKS</sequence>
<dbReference type="InterPro" id="IPR003736">
    <property type="entry name" value="PAAI_dom"/>
</dbReference>
<dbReference type="RefSeq" id="WP_229203166.1">
    <property type="nucleotide sequence ID" value="NZ_QGDT01000001.1"/>
</dbReference>
<protein>
    <submittedName>
        <fullName evidence="4">Uncharacterized protein (TIGR00369 family)</fullName>
    </submittedName>
</protein>
<keyword evidence="2" id="KW-0378">Hydrolase</keyword>
<accession>A0A316AUE3</accession>
<evidence type="ECO:0000313" key="5">
    <source>
        <dbReference type="Proteomes" id="UP000245880"/>
    </source>
</evidence>
<dbReference type="Pfam" id="PF03061">
    <property type="entry name" value="4HBT"/>
    <property type="match status" value="1"/>
</dbReference>
<dbReference type="Proteomes" id="UP000245880">
    <property type="component" value="Unassembled WGS sequence"/>
</dbReference>
<dbReference type="SUPFAM" id="SSF54637">
    <property type="entry name" value="Thioesterase/thiol ester dehydrase-isomerase"/>
    <property type="match status" value="1"/>
</dbReference>
<evidence type="ECO:0000313" key="4">
    <source>
        <dbReference type="EMBL" id="PWJ60310.1"/>
    </source>
</evidence>
<dbReference type="GO" id="GO:0047617">
    <property type="term" value="F:fatty acyl-CoA hydrolase activity"/>
    <property type="evidence" value="ECO:0007669"/>
    <property type="project" value="InterPro"/>
</dbReference>
<dbReference type="InterPro" id="IPR039298">
    <property type="entry name" value="ACOT13"/>
</dbReference>
<comment type="similarity">
    <text evidence="1">Belongs to the thioesterase PaaI family.</text>
</comment>
<keyword evidence="5" id="KW-1185">Reference proteome</keyword>
<evidence type="ECO:0000256" key="2">
    <source>
        <dbReference type="ARBA" id="ARBA00022801"/>
    </source>
</evidence>
<organism evidence="4 5">
    <name type="scientific">Dyadobacter jejuensis</name>
    <dbReference type="NCBI Taxonomy" id="1082580"/>
    <lineage>
        <taxon>Bacteria</taxon>
        <taxon>Pseudomonadati</taxon>
        <taxon>Bacteroidota</taxon>
        <taxon>Cytophagia</taxon>
        <taxon>Cytophagales</taxon>
        <taxon>Spirosomataceae</taxon>
        <taxon>Dyadobacter</taxon>
    </lineage>
</organism>
<evidence type="ECO:0000256" key="1">
    <source>
        <dbReference type="ARBA" id="ARBA00008324"/>
    </source>
</evidence>
<dbReference type="InterPro" id="IPR029069">
    <property type="entry name" value="HotDog_dom_sf"/>
</dbReference>
<proteinExistence type="inferred from homology"/>
<dbReference type="PANTHER" id="PTHR21660">
    <property type="entry name" value="THIOESTERASE SUPERFAMILY MEMBER-RELATED"/>
    <property type="match status" value="1"/>
</dbReference>
<feature type="domain" description="Thioesterase" evidence="3">
    <location>
        <begin position="63"/>
        <end position="138"/>
    </location>
</feature>
<dbReference type="NCBIfam" id="TIGR00369">
    <property type="entry name" value="unchar_dom_1"/>
    <property type="match status" value="1"/>
</dbReference>
<dbReference type="CDD" id="cd03443">
    <property type="entry name" value="PaaI_thioesterase"/>
    <property type="match status" value="1"/>
</dbReference>